<feature type="region of interest" description="Disordered" evidence="1">
    <location>
        <begin position="92"/>
        <end position="112"/>
    </location>
</feature>
<protein>
    <submittedName>
        <fullName evidence="2">Uncharacterized protein</fullName>
    </submittedName>
</protein>
<sequence length="112" mass="13173">MAFLKLPPAQRAVFVQRMRVIDGRPSIDDLDAQVRVKLRAALPDGHADSFMRQLWAWWYEQTVEMLQNRHTSVSVTRLMQRISRIRDDYTSDRLPTTVDREGGNVPTRRHRN</sequence>
<accession>A0A1E5P159</accession>
<gene>
    <name evidence="2" type="ORF">AS594_00880</name>
</gene>
<dbReference type="EMBL" id="MEHJ01000001">
    <property type="protein sequence ID" value="OEJ23275.1"/>
    <property type="molecule type" value="Genomic_DNA"/>
</dbReference>
<reference evidence="2 3" key="1">
    <citation type="submission" date="2016-08" db="EMBL/GenBank/DDBJ databases">
        <title>Complete genome sequence of Streptomyces agglomeratus strain 6-3-2, a novel anti-MRSA actinomycete isolated from Wuli of Tebit, China.</title>
        <authorList>
            <person name="Chen X."/>
        </authorList>
    </citation>
    <scope>NUCLEOTIDE SEQUENCE [LARGE SCALE GENOMIC DNA]</scope>
    <source>
        <strain evidence="2 3">6-3-2</strain>
    </source>
</reference>
<dbReference type="AlphaFoldDB" id="A0A1E5P159"/>
<name>A0A1E5P159_9ACTN</name>
<evidence type="ECO:0000256" key="1">
    <source>
        <dbReference type="SAM" id="MobiDB-lite"/>
    </source>
</evidence>
<comment type="caution">
    <text evidence="2">The sequence shown here is derived from an EMBL/GenBank/DDBJ whole genome shotgun (WGS) entry which is preliminary data.</text>
</comment>
<dbReference type="Proteomes" id="UP000095759">
    <property type="component" value="Unassembled WGS sequence"/>
</dbReference>
<evidence type="ECO:0000313" key="2">
    <source>
        <dbReference type="EMBL" id="OEJ23275.1"/>
    </source>
</evidence>
<keyword evidence="3" id="KW-1185">Reference proteome</keyword>
<evidence type="ECO:0000313" key="3">
    <source>
        <dbReference type="Proteomes" id="UP000095759"/>
    </source>
</evidence>
<proteinExistence type="predicted"/>
<organism evidence="2 3">
    <name type="scientific">Streptomyces agglomeratus</name>
    <dbReference type="NCBI Taxonomy" id="285458"/>
    <lineage>
        <taxon>Bacteria</taxon>
        <taxon>Bacillati</taxon>
        <taxon>Actinomycetota</taxon>
        <taxon>Actinomycetes</taxon>
        <taxon>Kitasatosporales</taxon>
        <taxon>Streptomycetaceae</taxon>
        <taxon>Streptomyces</taxon>
    </lineage>
</organism>